<gene>
    <name evidence="6" type="ORF">LSAT_V11C100015600</name>
</gene>
<name>A0A9R1XUW8_LACSA</name>
<dbReference type="GO" id="GO:0008234">
    <property type="term" value="F:cysteine-type peptidase activity"/>
    <property type="evidence" value="ECO:0007669"/>
    <property type="project" value="InterPro"/>
</dbReference>
<dbReference type="Gene3D" id="3.40.395.10">
    <property type="entry name" value="Adenoviral Proteinase, Chain A"/>
    <property type="match status" value="1"/>
</dbReference>
<evidence type="ECO:0000313" key="6">
    <source>
        <dbReference type="EMBL" id="KAJ0226746.1"/>
    </source>
</evidence>
<keyword evidence="3" id="KW-0378">Hydrolase</keyword>
<dbReference type="EMBL" id="NBSK02000001">
    <property type="protein sequence ID" value="KAJ0226746.1"/>
    <property type="molecule type" value="Genomic_DNA"/>
</dbReference>
<evidence type="ECO:0000313" key="7">
    <source>
        <dbReference type="Proteomes" id="UP000235145"/>
    </source>
</evidence>
<comment type="similarity">
    <text evidence="1">Belongs to the peptidase C48 family.</text>
</comment>
<sequence>MSSLINRSGRSRKKSERILLKTAFSKFTNEESNPLLIDIEDADNEGNELVQPQIRREGQKKFSTPKKKTKNQTGGVGERVNRTPAHSMRRDLKVVVLSSDSSFIESYDLTEDSVLNRENELRTKRRFDRCKTKGKENVTVKNLDEDEDSDFEANITVVTRKKRRHHTSFKDDDKENVKKFKRQRNKEGNVLKPRKHPKVVASGAEEAKRIQVRTSPNVLYNCMHNLSKEQEAYISSIGLGHLLKMKVDGCASIMGHYIVRNFNADRMVLKLHHGEIPINRQVIHEMLGLPLGHVTIKSMPYREVTDDTITVWRKQFEDEDNIRPRAVQQVIMQSTRVDLMFKVNIFVLLCNTLGQSMSMGTCDLSMLSKVTKDLDLSDIDWCGYVFDCLKETKSAWNPNSKKGFYVGPIILLLLLYVESVRCDSVKIVRCRPAICCWSVDKLHERERVECRKIGLGMGELQDPFQFVNEASGTGNVGQEKVQGNDAGDVRCKGNHGDDIFSGSGESVETTVKTIKEMYDMILQQKKVLEDKINDAVKKYPDNQLVKEWKNKVNHLFTEVSASEEPEQSQWWYDNEAEIERTLILATTNKQFDNSPIAKCSIQMSQEYADFANRSGTKSFKNTPPSKMEMPIPLSIVPFNKDEHWVSRRGYRPRMKSEYLKSPYVIRAVDIIKGVPRQEKRVTEWIFSLQGDPNDIVFHTLDGFSAQRFHMESFFPTCELFGHVIDCWSQVLNLDESKCAPESPLRVYCKTDVTNSYLESGLTESQRKDKFIENLVLSVEDMDASLRFVGLLFLPIIRSFHIFLFVINLQQPEFVIVDNSKVDDPDGERYGQLPQIIKEYIVDYLKSQNHPKAEMFSHVMPHRLEMPWRTINNSIDCGVFTMRHMETYMGGGMNEFKAGFKNESSAQDDQLVKLRTKYLYKILTHEYNVQNDYVLQKVDEFHKIPSKQRSQMLAIAKEEIHRRLDVLS</sequence>
<dbReference type="PANTHER" id="PTHR34835:SF90">
    <property type="entry name" value="AMINOTRANSFERASE-LIKE PLANT MOBILE DOMAIN-CONTAINING PROTEIN"/>
    <property type="match status" value="1"/>
</dbReference>
<dbReference type="Proteomes" id="UP000235145">
    <property type="component" value="Unassembled WGS sequence"/>
</dbReference>
<dbReference type="SUPFAM" id="SSF54001">
    <property type="entry name" value="Cysteine proteinases"/>
    <property type="match status" value="1"/>
</dbReference>
<dbReference type="Pfam" id="PF02902">
    <property type="entry name" value="Peptidase_C48"/>
    <property type="match status" value="1"/>
</dbReference>
<accession>A0A9R1XUW8</accession>
<dbReference type="InterPro" id="IPR003653">
    <property type="entry name" value="Peptidase_C48_C"/>
</dbReference>
<feature type="domain" description="Ubiquitin-like protease family profile" evidence="5">
    <location>
        <begin position="786"/>
        <end position="902"/>
    </location>
</feature>
<keyword evidence="2" id="KW-0645">Protease</keyword>
<dbReference type="AlphaFoldDB" id="A0A9R1XUW8"/>
<evidence type="ECO:0000256" key="4">
    <source>
        <dbReference type="SAM" id="MobiDB-lite"/>
    </source>
</evidence>
<reference evidence="6 7" key="1">
    <citation type="journal article" date="2017" name="Nat. Commun.">
        <title>Genome assembly with in vitro proximity ligation data and whole-genome triplication in lettuce.</title>
        <authorList>
            <person name="Reyes-Chin-Wo S."/>
            <person name="Wang Z."/>
            <person name="Yang X."/>
            <person name="Kozik A."/>
            <person name="Arikit S."/>
            <person name="Song C."/>
            <person name="Xia L."/>
            <person name="Froenicke L."/>
            <person name="Lavelle D.O."/>
            <person name="Truco M.J."/>
            <person name="Xia R."/>
            <person name="Zhu S."/>
            <person name="Xu C."/>
            <person name="Xu H."/>
            <person name="Xu X."/>
            <person name="Cox K."/>
            <person name="Korf I."/>
            <person name="Meyers B.C."/>
            <person name="Michelmore R.W."/>
        </authorList>
    </citation>
    <scope>NUCLEOTIDE SEQUENCE [LARGE SCALE GENOMIC DNA]</scope>
    <source>
        <strain evidence="7">cv. Salinas</strain>
        <tissue evidence="6">Seedlings</tissue>
    </source>
</reference>
<feature type="region of interest" description="Disordered" evidence="4">
    <location>
        <begin position="49"/>
        <end position="81"/>
    </location>
</feature>
<evidence type="ECO:0000259" key="5">
    <source>
        <dbReference type="Pfam" id="PF02902"/>
    </source>
</evidence>
<organism evidence="6 7">
    <name type="scientific">Lactuca sativa</name>
    <name type="common">Garden lettuce</name>
    <dbReference type="NCBI Taxonomy" id="4236"/>
    <lineage>
        <taxon>Eukaryota</taxon>
        <taxon>Viridiplantae</taxon>
        <taxon>Streptophyta</taxon>
        <taxon>Embryophyta</taxon>
        <taxon>Tracheophyta</taxon>
        <taxon>Spermatophyta</taxon>
        <taxon>Magnoliopsida</taxon>
        <taxon>eudicotyledons</taxon>
        <taxon>Gunneridae</taxon>
        <taxon>Pentapetalae</taxon>
        <taxon>asterids</taxon>
        <taxon>campanulids</taxon>
        <taxon>Asterales</taxon>
        <taxon>Asteraceae</taxon>
        <taxon>Cichorioideae</taxon>
        <taxon>Cichorieae</taxon>
        <taxon>Lactucinae</taxon>
        <taxon>Lactuca</taxon>
    </lineage>
</organism>
<dbReference type="PANTHER" id="PTHR34835">
    <property type="entry name" value="OS07G0283600 PROTEIN-RELATED"/>
    <property type="match status" value="1"/>
</dbReference>
<protein>
    <recommendedName>
        <fullName evidence="5">Ubiquitin-like protease family profile domain-containing protein</fullName>
    </recommendedName>
</protein>
<dbReference type="GO" id="GO:0006508">
    <property type="term" value="P:proteolysis"/>
    <property type="evidence" value="ECO:0007669"/>
    <property type="project" value="UniProtKB-KW"/>
</dbReference>
<evidence type="ECO:0000256" key="1">
    <source>
        <dbReference type="ARBA" id="ARBA00005234"/>
    </source>
</evidence>
<evidence type="ECO:0000256" key="3">
    <source>
        <dbReference type="ARBA" id="ARBA00022801"/>
    </source>
</evidence>
<keyword evidence="7" id="KW-1185">Reference proteome</keyword>
<proteinExistence type="inferred from homology"/>
<comment type="caution">
    <text evidence="6">The sequence shown here is derived from an EMBL/GenBank/DDBJ whole genome shotgun (WGS) entry which is preliminary data.</text>
</comment>
<dbReference type="InterPro" id="IPR038765">
    <property type="entry name" value="Papain-like_cys_pep_sf"/>
</dbReference>
<evidence type="ECO:0000256" key="2">
    <source>
        <dbReference type="ARBA" id="ARBA00022670"/>
    </source>
</evidence>